<dbReference type="CDD" id="cd06850">
    <property type="entry name" value="biotinyl_domain"/>
    <property type="match status" value="1"/>
</dbReference>
<dbReference type="PROSITE" id="PS00188">
    <property type="entry name" value="BIOTIN"/>
    <property type="match status" value="1"/>
</dbReference>
<name>A0A455SNK7_9CHLR</name>
<dbReference type="PANTHER" id="PTHR45266">
    <property type="entry name" value="OXALOACETATE DECARBOXYLASE ALPHA CHAIN"/>
    <property type="match status" value="1"/>
</dbReference>
<dbReference type="PROSITE" id="PS50968">
    <property type="entry name" value="BIOTINYL_LIPOYL"/>
    <property type="match status" value="1"/>
</dbReference>
<evidence type="ECO:0000259" key="2">
    <source>
        <dbReference type="PROSITE" id="PS50968"/>
    </source>
</evidence>
<dbReference type="InterPro" id="IPR050709">
    <property type="entry name" value="Biotin_Carboxyl_Carrier/Decarb"/>
</dbReference>
<evidence type="ECO:0000256" key="1">
    <source>
        <dbReference type="ARBA" id="ARBA00023267"/>
    </source>
</evidence>
<protein>
    <recommendedName>
        <fullName evidence="2">Lipoyl-binding domain-containing protein</fullName>
    </recommendedName>
</protein>
<evidence type="ECO:0000313" key="3">
    <source>
        <dbReference type="EMBL" id="BBH89240.1"/>
    </source>
</evidence>
<gene>
    <name evidence="3" type="ORF">KTC_39910</name>
</gene>
<dbReference type="SUPFAM" id="SSF51230">
    <property type="entry name" value="Single hybrid motif"/>
    <property type="match status" value="1"/>
</dbReference>
<proteinExistence type="predicted"/>
<dbReference type="Gene3D" id="2.40.50.100">
    <property type="match status" value="1"/>
</dbReference>
<keyword evidence="1" id="KW-0092">Biotin</keyword>
<dbReference type="InterPro" id="IPR001882">
    <property type="entry name" value="Biotin_BS"/>
</dbReference>
<dbReference type="Pfam" id="PF00364">
    <property type="entry name" value="Biotin_lipoyl"/>
    <property type="match status" value="1"/>
</dbReference>
<sequence length="193" mass="20791">MAYITTLHTRKEKPSYRVEVGENGQKNTITLDGNAYTIDWQQIAQLANIAQGAAHAEGHFSLLIGNHSYDIFARRITRPGQKGSETYELFIGSQRFEVTVEDERTRLLSGLIKGAAGTGTAEVTAPMPGLVVGLPVAVGDHIEEGQAVAVLEAMKMENDLTAPFTGKVTEIRVQKGQTVDQGDILVVIAGEDA</sequence>
<dbReference type="EMBL" id="AP019376">
    <property type="protein sequence ID" value="BBH89240.1"/>
    <property type="molecule type" value="Genomic_DNA"/>
</dbReference>
<dbReference type="InterPro" id="IPR000089">
    <property type="entry name" value="Biotin_lipoyl"/>
</dbReference>
<accession>A0A455SNK7</accession>
<feature type="domain" description="Lipoyl-binding" evidence="2">
    <location>
        <begin position="118"/>
        <end position="189"/>
    </location>
</feature>
<reference evidence="3" key="1">
    <citation type="submission" date="2018-12" db="EMBL/GenBank/DDBJ databases">
        <title>Novel natural products biosynthetic potential of the class Ktedonobacteria.</title>
        <authorList>
            <person name="Zheng Y."/>
            <person name="Saitou A."/>
            <person name="Wang C.M."/>
            <person name="Toyoda A."/>
            <person name="Minakuchi Y."/>
            <person name="Sekiguchi Y."/>
            <person name="Ueda K."/>
            <person name="Takano H."/>
            <person name="Sakai Y."/>
            <person name="Yokota A."/>
            <person name="Yabe S."/>
        </authorList>
    </citation>
    <scope>NUCLEOTIDE SEQUENCE</scope>
    <source>
        <strain evidence="3">COM3</strain>
    </source>
</reference>
<dbReference type="FunFam" id="2.40.50.100:FF:000003">
    <property type="entry name" value="Acetyl-CoA carboxylase biotin carboxyl carrier protein"/>
    <property type="match status" value="1"/>
</dbReference>
<dbReference type="InterPro" id="IPR011053">
    <property type="entry name" value="Single_hybrid_motif"/>
</dbReference>
<organism evidence="3">
    <name type="scientific">Thermosporothrix sp. COM3</name>
    <dbReference type="NCBI Taxonomy" id="2490863"/>
    <lineage>
        <taxon>Bacteria</taxon>
        <taxon>Bacillati</taxon>
        <taxon>Chloroflexota</taxon>
        <taxon>Ktedonobacteria</taxon>
        <taxon>Ktedonobacterales</taxon>
        <taxon>Thermosporotrichaceae</taxon>
        <taxon>Thermosporothrix</taxon>
    </lineage>
</organism>
<dbReference type="AlphaFoldDB" id="A0A455SNK7"/>
<dbReference type="PANTHER" id="PTHR45266:SF3">
    <property type="entry name" value="OXALOACETATE DECARBOXYLASE ALPHA CHAIN"/>
    <property type="match status" value="1"/>
</dbReference>